<protein>
    <recommendedName>
        <fullName evidence="1">Enolase-phosphatase E1</fullName>
        <ecNumber evidence="1">3.1.3.77</ecNumber>
    </recommendedName>
    <alternativeName>
        <fullName evidence="1">2,3-diketo-5-methylthio-1-phosphopentane phosphatase</fullName>
    </alternativeName>
</protein>
<dbReference type="Pfam" id="PF00702">
    <property type="entry name" value="Hydrolase"/>
    <property type="match status" value="1"/>
</dbReference>
<comment type="catalytic activity">
    <reaction evidence="1">
        <text>5-methylsulfanyl-2,3-dioxopentyl phosphate + H2O = 1,2-dihydroxy-5-(methylsulfanyl)pent-1-en-3-one + phosphate</text>
        <dbReference type="Rhea" id="RHEA:21700"/>
        <dbReference type="ChEBI" id="CHEBI:15377"/>
        <dbReference type="ChEBI" id="CHEBI:43474"/>
        <dbReference type="ChEBI" id="CHEBI:49252"/>
        <dbReference type="ChEBI" id="CHEBI:58828"/>
        <dbReference type="EC" id="3.1.3.77"/>
    </reaction>
</comment>
<evidence type="ECO:0000313" key="3">
    <source>
        <dbReference type="Proteomes" id="UP001166291"/>
    </source>
</evidence>
<dbReference type="PANTHER" id="PTHR20371:SF1">
    <property type="entry name" value="ENOLASE-PHOSPHATASE E1"/>
    <property type="match status" value="1"/>
</dbReference>
<dbReference type="NCBIfam" id="TIGR01691">
    <property type="entry name" value="enolase-ppase"/>
    <property type="match status" value="1"/>
</dbReference>
<keyword evidence="1" id="KW-0479">Metal-binding</keyword>
<sequence>MIKAIVTDIEGTTSSIQFVHQVLFPYAAQNLADFMRQQRGEDAVEVALRDVATDAKIDIADTEALIAQLLDWIAEDKKITTLKSLQGMIWEYGYRNGDFQAHIYPDALEKLIAWHKQGMELYVYSSGSIHAQKLFFGFNEGGDLRYLFKNYFDTTSGAKRDWESYRRIQQQINLPASEILFLSDIVEEVNAAAEAGMQTAWVQRESENVATHPQHQCVSNFADIQVPQ</sequence>
<dbReference type="PANTHER" id="PTHR20371">
    <property type="entry name" value="ENOLASE-PHOSPHATASE E1"/>
    <property type="match status" value="1"/>
</dbReference>
<keyword evidence="1" id="KW-0460">Magnesium</keyword>
<dbReference type="SFLD" id="SFLDF00044">
    <property type="entry name" value="enolase-phosphatase"/>
    <property type="match status" value="1"/>
</dbReference>
<name>A0ABS6VU90_9GAMM</name>
<dbReference type="SFLD" id="SFLDG01133">
    <property type="entry name" value="C1.5.4:_Enolase-phosphatase_Li"/>
    <property type="match status" value="1"/>
</dbReference>
<evidence type="ECO:0000313" key="2">
    <source>
        <dbReference type="EMBL" id="MBW2941892.1"/>
    </source>
</evidence>
<reference evidence="2" key="1">
    <citation type="submission" date="2021-07" db="EMBL/GenBank/DDBJ databases">
        <title>Zhongshania sp. CAU 1632 isolated from seawater.</title>
        <authorList>
            <person name="Kim W."/>
        </authorList>
    </citation>
    <scope>NUCLEOTIDE SEQUENCE</scope>
    <source>
        <strain evidence="2">CAU 1632</strain>
    </source>
</reference>
<comment type="pathway">
    <text evidence="1">Amino-acid biosynthesis; L-methionine biosynthesis via salvage pathway; L-methionine from S-methyl-5-thio-alpha-D-ribose 1-phosphate: step 3/6.</text>
</comment>
<keyword evidence="3" id="KW-1185">Reference proteome</keyword>
<proteinExistence type="inferred from homology"/>
<comment type="pathway">
    <text evidence="1">Amino-acid biosynthesis; L-methionine biosynthesis via salvage pathway; L-methionine from S-methyl-5-thio-alpha-D-ribose 1-phosphate: step 4/6.</text>
</comment>
<dbReference type="EC" id="3.1.3.77" evidence="1"/>
<dbReference type="CDD" id="cd01629">
    <property type="entry name" value="HAD_EP"/>
    <property type="match status" value="1"/>
</dbReference>
<keyword evidence="1" id="KW-0486">Methionine biosynthesis</keyword>
<evidence type="ECO:0000256" key="1">
    <source>
        <dbReference type="HAMAP-Rule" id="MF_01681"/>
    </source>
</evidence>
<dbReference type="RefSeq" id="WP_219044113.1">
    <property type="nucleotide sequence ID" value="NZ_JAHWDQ010000003.1"/>
</dbReference>
<dbReference type="Proteomes" id="UP001166291">
    <property type="component" value="Unassembled WGS sequence"/>
</dbReference>
<organism evidence="2 3">
    <name type="scientific">Zhongshania aquimaris</name>
    <dbReference type="NCBI Taxonomy" id="2857107"/>
    <lineage>
        <taxon>Bacteria</taxon>
        <taxon>Pseudomonadati</taxon>
        <taxon>Pseudomonadota</taxon>
        <taxon>Gammaproteobacteria</taxon>
        <taxon>Cellvibrionales</taxon>
        <taxon>Spongiibacteraceae</taxon>
        <taxon>Zhongshania</taxon>
    </lineage>
</organism>
<comment type="cofactor">
    <cofactor evidence="1">
        <name>Mg(2+)</name>
        <dbReference type="ChEBI" id="CHEBI:18420"/>
    </cofactor>
    <text evidence="1">Binds 1 Mg(2+) ion per subunit.</text>
</comment>
<comment type="caution">
    <text evidence="2">The sequence shown here is derived from an EMBL/GenBank/DDBJ whole genome shotgun (WGS) entry which is preliminary data.</text>
</comment>
<keyword evidence="1 2" id="KW-0378">Hydrolase</keyword>
<dbReference type="NCBIfam" id="TIGR01549">
    <property type="entry name" value="HAD-SF-IA-v1"/>
    <property type="match status" value="1"/>
</dbReference>
<comment type="similarity">
    <text evidence="1">Belongs to the HAD-like hydrolase superfamily. MasA/MtnC family.</text>
</comment>
<dbReference type="HAMAP" id="MF_01681">
    <property type="entry name" value="Salvage_MtnC"/>
    <property type="match status" value="1"/>
</dbReference>
<gene>
    <name evidence="1 2" type="primary">mtnC</name>
    <name evidence="2" type="ORF">KXJ70_13930</name>
</gene>
<dbReference type="InterPro" id="IPR006439">
    <property type="entry name" value="HAD-SF_hydro_IA"/>
</dbReference>
<dbReference type="SFLD" id="SFLDS00003">
    <property type="entry name" value="Haloacid_Dehalogenase"/>
    <property type="match status" value="1"/>
</dbReference>
<dbReference type="SFLD" id="SFLDG01129">
    <property type="entry name" value="C1.5:_HAD__Beta-PGM__Phosphata"/>
    <property type="match status" value="1"/>
</dbReference>
<dbReference type="GO" id="GO:0043874">
    <property type="term" value="F:acireductone synthase activity"/>
    <property type="evidence" value="ECO:0007669"/>
    <property type="project" value="UniProtKB-EC"/>
</dbReference>
<dbReference type="EMBL" id="JAHWDQ010000003">
    <property type="protein sequence ID" value="MBW2941892.1"/>
    <property type="molecule type" value="Genomic_DNA"/>
</dbReference>
<dbReference type="InterPro" id="IPR023943">
    <property type="entry name" value="Enolase-ppase_E1"/>
</dbReference>
<comment type="subunit">
    <text evidence="1">Monomer.</text>
</comment>
<accession>A0ABS6VU90</accession>
<comment type="function">
    <text evidence="1">Bifunctional enzyme that catalyzes the enolization of 2,3-diketo-5-methylthiopentyl-1-phosphate (DK-MTP-1-P) into the intermediate 2-hydroxy-3-keto-5-methylthiopentenyl-1-phosphate (HK-MTPenyl-1-P), which is then dephosphorylated to form the acireductone 1,2-dihydroxy-3-keto-5-methylthiopentene (DHK-MTPene).</text>
</comment>
<keyword evidence="1" id="KW-0028">Amino-acid biosynthesis</keyword>